<gene>
    <name evidence="3" type="ORF">ILUMI_15958</name>
    <name evidence="2" type="ORF">ILUMI_16876</name>
</gene>
<comment type="caution">
    <text evidence="3">The sequence shown here is derived from an EMBL/GenBank/DDBJ whole genome shotgun (WGS) entry which is preliminary data.</text>
</comment>
<feature type="region of interest" description="Disordered" evidence="1">
    <location>
        <begin position="19"/>
        <end position="63"/>
    </location>
</feature>
<evidence type="ECO:0000313" key="3">
    <source>
        <dbReference type="EMBL" id="KAF2890215.1"/>
    </source>
</evidence>
<evidence type="ECO:0000256" key="1">
    <source>
        <dbReference type="SAM" id="MobiDB-lite"/>
    </source>
</evidence>
<organism evidence="3 4">
    <name type="scientific">Ignelater luminosus</name>
    <name type="common">Cucubano</name>
    <name type="synonym">Pyrophorus luminosus</name>
    <dbReference type="NCBI Taxonomy" id="2038154"/>
    <lineage>
        <taxon>Eukaryota</taxon>
        <taxon>Metazoa</taxon>
        <taxon>Ecdysozoa</taxon>
        <taxon>Arthropoda</taxon>
        <taxon>Hexapoda</taxon>
        <taxon>Insecta</taxon>
        <taxon>Pterygota</taxon>
        <taxon>Neoptera</taxon>
        <taxon>Endopterygota</taxon>
        <taxon>Coleoptera</taxon>
        <taxon>Polyphaga</taxon>
        <taxon>Elateriformia</taxon>
        <taxon>Elateroidea</taxon>
        <taxon>Elateridae</taxon>
        <taxon>Agrypninae</taxon>
        <taxon>Pyrophorini</taxon>
        <taxon>Ignelater</taxon>
    </lineage>
</organism>
<evidence type="ECO:0000313" key="4">
    <source>
        <dbReference type="Proteomes" id="UP000801492"/>
    </source>
</evidence>
<protein>
    <submittedName>
        <fullName evidence="3">Uncharacterized protein</fullName>
    </submittedName>
</protein>
<dbReference type="Proteomes" id="UP000801492">
    <property type="component" value="Unassembled WGS sequence"/>
</dbReference>
<dbReference type="EMBL" id="VTPC01068497">
    <property type="protein sequence ID" value="KAF2889297.1"/>
    <property type="molecule type" value="Genomic_DNA"/>
</dbReference>
<keyword evidence="4" id="KW-1185">Reference proteome</keyword>
<evidence type="ECO:0000313" key="2">
    <source>
        <dbReference type="EMBL" id="KAF2889297.1"/>
    </source>
</evidence>
<dbReference type="EMBL" id="VTPC01056426">
    <property type="protein sequence ID" value="KAF2890215.1"/>
    <property type="molecule type" value="Genomic_DNA"/>
</dbReference>
<reference evidence="3" key="1">
    <citation type="submission" date="2019-08" db="EMBL/GenBank/DDBJ databases">
        <title>The genome of the North American firefly Photinus pyralis.</title>
        <authorList>
            <consortium name="Photinus pyralis genome working group"/>
            <person name="Fallon T.R."/>
            <person name="Sander Lower S.E."/>
            <person name="Weng J.-K."/>
        </authorList>
    </citation>
    <scope>NUCLEOTIDE SEQUENCE</scope>
    <source>
        <strain evidence="3">TRF0915ILg1</strain>
        <tissue evidence="3">Whole body</tissue>
    </source>
</reference>
<name>A0A8K0CVE2_IGNLU</name>
<dbReference type="AlphaFoldDB" id="A0A8K0CVE2"/>
<sequence>MKTQGIIFLLHQLQSYASSDEVEESATRNDLEDDVLDQDVPASRAVTDNDEEIPGSSSSDENGVWRKTSKIALDFVNSKLDKPYGISRST</sequence>
<accession>A0A8K0CVE2</accession>
<proteinExistence type="predicted"/>